<protein>
    <recommendedName>
        <fullName evidence="5">Secreted protein</fullName>
    </recommendedName>
</protein>
<feature type="transmembrane region" description="Helical" evidence="1">
    <location>
        <begin position="417"/>
        <end position="439"/>
    </location>
</feature>
<dbReference type="EMBL" id="JAQQWM010000003">
    <property type="protein sequence ID" value="KAK8071534.1"/>
    <property type="molecule type" value="Genomic_DNA"/>
</dbReference>
<evidence type="ECO:0000313" key="4">
    <source>
        <dbReference type="Proteomes" id="UP001446871"/>
    </source>
</evidence>
<accession>A0ABR1VJW3</accession>
<feature type="chain" id="PRO_5045758139" description="Secreted protein" evidence="2">
    <location>
        <begin position="19"/>
        <end position="612"/>
    </location>
</feature>
<comment type="caution">
    <text evidence="3">The sequence shown here is derived from an EMBL/GenBank/DDBJ whole genome shotgun (WGS) entry which is preliminary data.</text>
</comment>
<keyword evidence="2" id="KW-0732">Signal</keyword>
<keyword evidence="1" id="KW-0812">Transmembrane</keyword>
<organism evidence="3 4">
    <name type="scientific">Apiospora saccharicola</name>
    <dbReference type="NCBI Taxonomy" id="335842"/>
    <lineage>
        <taxon>Eukaryota</taxon>
        <taxon>Fungi</taxon>
        <taxon>Dikarya</taxon>
        <taxon>Ascomycota</taxon>
        <taxon>Pezizomycotina</taxon>
        <taxon>Sordariomycetes</taxon>
        <taxon>Xylariomycetidae</taxon>
        <taxon>Amphisphaeriales</taxon>
        <taxon>Apiosporaceae</taxon>
        <taxon>Apiospora</taxon>
    </lineage>
</organism>
<dbReference type="Proteomes" id="UP001446871">
    <property type="component" value="Unassembled WGS sequence"/>
</dbReference>
<name>A0ABR1VJW3_9PEZI</name>
<evidence type="ECO:0000256" key="2">
    <source>
        <dbReference type="SAM" id="SignalP"/>
    </source>
</evidence>
<keyword evidence="1" id="KW-0472">Membrane</keyword>
<proteinExistence type="predicted"/>
<evidence type="ECO:0008006" key="5">
    <source>
        <dbReference type="Google" id="ProtNLM"/>
    </source>
</evidence>
<sequence>MLPTDSLFVLLLLLRSHSIGPRAPPPQIIDLPLEDLDPRLVSAVLLAQLLDRPAQQNSLMIGFRQAALEMRNLLPLHAGQVPLPLHLLGARLPLLGQFSLPSLLFHHGHGQFARSLGLLEPGGALLEQGVLVPDLGLERTHVVLENNTILAALLDLVLELRDRLLFQVPRRPGVQRRPHRVLLPARDGLPVLHQSQGPLVLLALPGELLGRGLFLDLGRTEAGLQAGRGGDQVLVDLLQHPQLLGRGRLGPGLGLLAGFADGQLLALLARGQGGAQLADLALQRGAVGLDSHALGLGGVEAGPQVLDGPAFGMIRLLGLLPQLAVGGVQRLVLVLDGRLLLAQVPELFLDLFVVRGQLAVELPGFRELVGLGRVLVLELVVAGVVELEDGLVLVLGGQFGLIFVVVTGLTLTLLVPVLVVSAISIVVLVLVLVLLVVIIREPRPRQIHLLPLYHLNPQPLHRLPQRLERLLSPLGRLVDDGLQQRALELVRHALDLGRDHVPRHVDAVVVAQAVEELLHDAVLLEAFLLVGLDLLLGRGGPRGHEAEALDQGHFGGFDSSGSSIVVVVAKRVQQLLGEPSEPRLWLLRERLLRLGRRRRSRPLHAVVRRDDK</sequence>
<keyword evidence="4" id="KW-1185">Reference proteome</keyword>
<keyword evidence="1" id="KW-1133">Transmembrane helix</keyword>
<gene>
    <name evidence="3" type="ORF">PG996_004882</name>
</gene>
<reference evidence="3 4" key="1">
    <citation type="submission" date="2023-01" db="EMBL/GenBank/DDBJ databases">
        <title>Analysis of 21 Apiospora genomes using comparative genomics revels a genus with tremendous synthesis potential of carbohydrate active enzymes and secondary metabolites.</title>
        <authorList>
            <person name="Sorensen T."/>
        </authorList>
    </citation>
    <scope>NUCLEOTIDE SEQUENCE [LARGE SCALE GENOMIC DNA]</scope>
    <source>
        <strain evidence="3 4">CBS 83171</strain>
    </source>
</reference>
<feature type="transmembrane region" description="Helical" evidence="1">
    <location>
        <begin position="392"/>
        <end position="411"/>
    </location>
</feature>
<evidence type="ECO:0000313" key="3">
    <source>
        <dbReference type="EMBL" id="KAK8071534.1"/>
    </source>
</evidence>
<feature type="signal peptide" evidence="2">
    <location>
        <begin position="1"/>
        <end position="18"/>
    </location>
</feature>
<evidence type="ECO:0000256" key="1">
    <source>
        <dbReference type="SAM" id="Phobius"/>
    </source>
</evidence>